<evidence type="ECO:0000256" key="1">
    <source>
        <dbReference type="SAM" id="MobiDB-lite"/>
    </source>
</evidence>
<name>A0A6J4TNL5_9ACTN</name>
<dbReference type="EMBL" id="CADCWC010000114">
    <property type="protein sequence ID" value="CAA9526955.1"/>
    <property type="molecule type" value="Genomic_DNA"/>
</dbReference>
<accession>A0A6J4TNL5</accession>
<reference evidence="2" key="1">
    <citation type="submission" date="2020-02" db="EMBL/GenBank/DDBJ databases">
        <authorList>
            <person name="Meier V. D."/>
        </authorList>
    </citation>
    <scope>NUCLEOTIDE SEQUENCE</scope>
    <source>
        <strain evidence="2">AVDCRST_MAG79</strain>
    </source>
</reference>
<sequence length="60" mass="6571">EHPSPSLAEAQAEPDPHLGRGGRHRHLDRPPARLHARVDRGVPQAAQAPAARRARHRDPA</sequence>
<proteinExistence type="predicted"/>
<protein>
    <submittedName>
        <fullName evidence="2">Uncharacterized protein</fullName>
    </submittedName>
</protein>
<feature type="non-terminal residue" evidence="2">
    <location>
        <position position="60"/>
    </location>
</feature>
<feature type="compositionally biased region" description="Basic and acidic residues" evidence="1">
    <location>
        <begin position="28"/>
        <end position="40"/>
    </location>
</feature>
<dbReference type="AlphaFoldDB" id="A0A6J4TNL5"/>
<evidence type="ECO:0000313" key="2">
    <source>
        <dbReference type="EMBL" id="CAA9526955.1"/>
    </source>
</evidence>
<feature type="non-terminal residue" evidence="2">
    <location>
        <position position="1"/>
    </location>
</feature>
<gene>
    <name evidence="2" type="ORF">AVDCRST_MAG79-591</name>
</gene>
<feature type="region of interest" description="Disordered" evidence="1">
    <location>
        <begin position="1"/>
        <end position="60"/>
    </location>
</feature>
<organism evidence="2">
    <name type="scientific">uncultured Thermoleophilia bacterium</name>
    <dbReference type="NCBI Taxonomy" id="1497501"/>
    <lineage>
        <taxon>Bacteria</taxon>
        <taxon>Bacillati</taxon>
        <taxon>Actinomycetota</taxon>
        <taxon>Thermoleophilia</taxon>
        <taxon>environmental samples</taxon>
    </lineage>
</organism>